<feature type="transmembrane region" description="Helical" evidence="9">
    <location>
        <begin position="15"/>
        <end position="35"/>
    </location>
</feature>
<organism evidence="12 13">
    <name type="scientific">Caproicibacter fermentans</name>
    <dbReference type="NCBI Taxonomy" id="2576756"/>
    <lineage>
        <taxon>Bacteria</taxon>
        <taxon>Bacillati</taxon>
        <taxon>Bacillota</taxon>
        <taxon>Clostridia</taxon>
        <taxon>Eubacteriales</taxon>
        <taxon>Acutalibacteraceae</taxon>
        <taxon>Caproicibacter</taxon>
    </lineage>
</organism>
<dbReference type="Pfam" id="PF00005">
    <property type="entry name" value="ABC_tran"/>
    <property type="match status" value="1"/>
</dbReference>
<dbReference type="GO" id="GO:0016887">
    <property type="term" value="F:ATP hydrolysis activity"/>
    <property type="evidence" value="ECO:0007669"/>
    <property type="project" value="InterPro"/>
</dbReference>
<keyword evidence="8 9" id="KW-0472">Membrane</keyword>
<dbReference type="RefSeq" id="WP_187034219.1">
    <property type="nucleotide sequence ID" value="NZ_CP060286.1"/>
</dbReference>
<dbReference type="PROSITE" id="PS50893">
    <property type="entry name" value="ABC_TRANSPORTER_2"/>
    <property type="match status" value="1"/>
</dbReference>
<evidence type="ECO:0000256" key="9">
    <source>
        <dbReference type="SAM" id="Phobius"/>
    </source>
</evidence>
<keyword evidence="7 9" id="KW-1133">Transmembrane helix</keyword>
<dbReference type="SUPFAM" id="SSF52540">
    <property type="entry name" value="P-loop containing nucleoside triphosphate hydrolases"/>
    <property type="match status" value="1"/>
</dbReference>
<dbReference type="FunFam" id="3.40.50.300:FF:000221">
    <property type="entry name" value="Multidrug ABC transporter ATP-binding protein"/>
    <property type="match status" value="1"/>
</dbReference>
<dbReference type="PANTHER" id="PTHR43394:SF1">
    <property type="entry name" value="ATP-BINDING CASSETTE SUB-FAMILY B MEMBER 10, MITOCHONDRIAL"/>
    <property type="match status" value="1"/>
</dbReference>
<dbReference type="EMBL" id="CP060286">
    <property type="protein sequence ID" value="QNK39261.1"/>
    <property type="molecule type" value="Genomic_DNA"/>
</dbReference>
<evidence type="ECO:0000256" key="2">
    <source>
        <dbReference type="ARBA" id="ARBA00022448"/>
    </source>
</evidence>
<keyword evidence="2" id="KW-0813">Transport</keyword>
<dbReference type="InterPro" id="IPR036640">
    <property type="entry name" value="ABC1_TM_sf"/>
</dbReference>
<dbReference type="InterPro" id="IPR017871">
    <property type="entry name" value="ABC_transporter-like_CS"/>
</dbReference>
<dbReference type="GO" id="GO:0005524">
    <property type="term" value="F:ATP binding"/>
    <property type="evidence" value="ECO:0007669"/>
    <property type="project" value="UniProtKB-KW"/>
</dbReference>
<keyword evidence="5" id="KW-0547">Nucleotide-binding</keyword>
<dbReference type="PANTHER" id="PTHR43394">
    <property type="entry name" value="ATP-DEPENDENT PERMEASE MDL1, MITOCHONDRIAL"/>
    <property type="match status" value="1"/>
</dbReference>
<dbReference type="SUPFAM" id="SSF90123">
    <property type="entry name" value="ABC transporter transmembrane region"/>
    <property type="match status" value="1"/>
</dbReference>
<evidence type="ECO:0000256" key="1">
    <source>
        <dbReference type="ARBA" id="ARBA00004651"/>
    </source>
</evidence>
<protein>
    <submittedName>
        <fullName evidence="12">ABC transporter ATP-binding protein</fullName>
    </submittedName>
</protein>
<dbReference type="Pfam" id="PF00664">
    <property type="entry name" value="ABC_membrane"/>
    <property type="match status" value="1"/>
</dbReference>
<evidence type="ECO:0000256" key="5">
    <source>
        <dbReference type="ARBA" id="ARBA00022741"/>
    </source>
</evidence>
<evidence type="ECO:0000256" key="7">
    <source>
        <dbReference type="ARBA" id="ARBA00022989"/>
    </source>
</evidence>
<dbReference type="Gene3D" id="1.20.1560.10">
    <property type="entry name" value="ABC transporter type 1, transmembrane domain"/>
    <property type="match status" value="1"/>
</dbReference>
<proteinExistence type="predicted"/>
<dbReference type="InterPro" id="IPR027417">
    <property type="entry name" value="P-loop_NTPase"/>
</dbReference>
<dbReference type="Proteomes" id="UP000515909">
    <property type="component" value="Chromosome"/>
</dbReference>
<gene>
    <name evidence="12" type="ORF">HCR03_10830</name>
</gene>
<feature type="domain" description="ABC transmembrane type-1" evidence="11">
    <location>
        <begin position="19"/>
        <end position="321"/>
    </location>
</feature>
<evidence type="ECO:0000313" key="12">
    <source>
        <dbReference type="EMBL" id="QNK39261.1"/>
    </source>
</evidence>
<comment type="subcellular location">
    <subcellularLocation>
        <location evidence="1">Cell membrane</location>
        <topology evidence="1">Multi-pass membrane protein</topology>
    </subcellularLocation>
</comment>
<dbReference type="InterPro" id="IPR039421">
    <property type="entry name" value="Type_1_exporter"/>
</dbReference>
<reference evidence="12 13" key="1">
    <citation type="submission" date="2020-08" db="EMBL/GenBank/DDBJ databases">
        <title>The isolate Caproiciproducens sp. 7D4C2 produces n-caproate at mildly acidic conditions from hexoses: genome and rBOX comparison with related strains and chain-elongating bacteria.</title>
        <authorList>
            <person name="Esquivel-Elizondo S."/>
            <person name="Bagci C."/>
            <person name="Temovska M."/>
            <person name="Jeon B.S."/>
            <person name="Bessarab I."/>
            <person name="Williams R.B.H."/>
            <person name="Huson D.H."/>
            <person name="Angenent L.T."/>
        </authorList>
    </citation>
    <scope>NUCLEOTIDE SEQUENCE [LARGE SCALE GENOMIC DNA]</scope>
    <source>
        <strain evidence="12 13">7D4C2</strain>
    </source>
</reference>
<evidence type="ECO:0000259" key="11">
    <source>
        <dbReference type="PROSITE" id="PS50929"/>
    </source>
</evidence>
<feature type="transmembrane region" description="Helical" evidence="9">
    <location>
        <begin position="75"/>
        <end position="95"/>
    </location>
</feature>
<feature type="transmembrane region" description="Helical" evidence="9">
    <location>
        <begin position="262"/>
        <end position="283"/>
    </location>
</feature>
<keyword evidence="3" id="KW-1003">Cell membrane</keyword>
<dbReference type="InterPro" id="IPR011527">
    <property type="entry name" value="ABC1_TM_dom"/>
</dbReference>
<sequence length="604" mass="66897">MKSKALVWHYLRKSVGFFAVALVFSILNTTLNSLIPQVVRVAVDFVTGEQTEDLPGLLTGILNSARARENPARSLLLFAAVILAVAVLSGVCNYLSRTGVANGSESFIKRLRDRLFLHIQRLPYSWHNQHQTGEIIQRCTSDVDVIRNFVSNQMLEVFRTAFLVILSISIMFSMNVTISLVALAFIPLVLMYSCIFYSKIAKRFRKADEAEGELSSTVQENLTGVRVVRAFGRERYEIDRFDERNDRFANLWIRLGGLLSTYWGLGDLITGLQILCVIVAGVMESVNGRITLGEFLAFVSYNTTLIWPVRGLGRILSEMSKAGVSVNRVADILAAEEEEEDANALRPPMNGDIAFHHINYCYEGQKPVLKDVDFTIPAGSTFAILGGTGSGKSTLMHLLDRLYDLPLECGSITVGGTDISKIQRSWLRRNIGIVLQEPFLFSRTIEENIRATRPGASLEEVRGAARIACVDSAIDGFGSGYETIVGERGVTLSGGQKQRVAIARMLMQQAPIMVFDDSLSAVDTETDEQIREALKANLGNSTVILISHRITTLMQADQILVLEDGAVEEIGTHEELLRKNGIYKKIHDIQMSSGDRSLLEQEVV</sequence>
<feature type="domain" description="ABC transporter" evidence="10">
    <location>
        <begin position="353"/>
        <end position="589"/>
    </location>
</feature>
<dbReference type="GO" id="GO:0015421">
    <property type="term" value="F:ABC-type oligopeptide transporter activity"/>
    <property type="evidence" value="ECO:0007669"/>
    <property type="project" value="TreeGrafter"/>
</dbReference>
<evidence type="ECO:0000313" key="13">
    <source>
        <dbReference type="Proteomes" id="UP000515909"/>
    </source>
</evidence>
<accession>A0A7G8T6M0</accession>
<dbReference type="PROSITE" id="PS00211">
    <property type="entry name" value="ABC_TRANSPORTER_1"/>
    <property type="match status" value="1"/>
</dbReference>
<evidence type="ECO:0000256" key="8">
    <source>
        <dbReference type="ARBA" id="ARBA00023136"/>
    </source>
</evidence>
<dbReference type="Gene3D" id="3.40.50.300">
    <property type="entry name" value="P-loop containing nucleotide triphosphate hydrolases"/>
    <property type="match status" value="1"/>
</dbReference>
<evidence type="ECO:0000259" key="10">
    <source>
        <dbReference type="PROSITE" id="PS50893"/>
    </source>
</evidence>
<dbReference type="KEGG" id="cfem:HCR03_10830"/>
<dbReference type="AlphaFoldDB" id="A0A7G8T6M0"/>
<name>A0A7G8T6M0_9FIRM</name>
<keyword evidence="4 9" id="KW-0812">Transmembrane</keyword>
<dbReference type="SMART" id="SM00382">
    <property type="entry name" value="AAA"/>
    <property type="match status" value="1"/>
</dbReference>
<dbReference type="CDD" id="cd18542">
    <property type="entry name" value="ABC_6TM_YknU_like"/>
    <property type="match status" value="1"/>
</dbReference>
<evidence type="ECO:0000256" key="4">
    <source>
        <dbReference type="ARBA" id="ARBA00022692"/>
    </source>
</evidence>
<feature type="transmembrane region" description="Helical" evidence="9">
    <location>
        <begin position="157"/>
        <end position="174"/>
    </location>
</feature>
<dbReference type="PROSITE" id="PS50929">
    <property type="entry name" value="ABC_TM1F"/>
    <property type="match status" value="1"/>
</dbReference>
<keyword evidence="6 12" id="KW-0067">ATP-binding</keyword>
<dbReference type="InterPro" id="IPR003593">
    <property type="entry name" value="AAA+_ATPase"/>
</dbReference>
<dbReference type="GO" id="GO:0005886">
    <property type="term" value="C:plasma membrane"/>
    <property type="evidence" value="ECO:0007669"/>
    <property type="project" value="UniProtKB-SubCell"/>
</dbReference>
<feature type="transmembrane region" description="Helical" evidence="9">
    <location>
        <begin position="180"/>
        <end position="198"/>
    </location>
</feature>
<evidence type="ECO:0000256" key="6">
    <source>
        <dbReference type="ARBA" id="ARBA00022840"/>
    </source>
</evidence>
<evidence type="ECO:0000256" key="3">
    <source>
        <dbReference type="ARBA" id="ARBA00022475"/>
    </source>
</evidence>
<dbReference type="InterPro" id="IPR003439">
    <property type="entry name" value="ABC_transporter-like_ATP-bd"/>
</dbReference>